<dbReference type="AlphaFoldDB" id="A0A0B7NSX3"/>
<evidence type="ECO:0000256" key="1">
    <source>
        <dbReference type="SAM" id="Phobius"/>
    </source>
</evidence>
<reference evidence="2" key="1">
    <citation type="submission" date="2014-08" db="EMBL/GenBank/DDBJ databases">
        <authorList>
            <person name="Falentin Helene"/>
        </authorList>
    </citation>
    <scope>NUCLEOTIDE SEQUENCE</scope>
</reference>
<feature type="transmembrane region" description="Helical" evidence="1">
    <location>
        <begin position="142"/>
        <end position="170"/>
    </location>
</feature>
<organism evidence="2">
    <name type="scientific">Propionibacterium freudenreichii subsp. freudenreichii</name>
    <dbReference type="NCBI Taxonomy" id="66712"/>
    <lineage>
        <taxon>Bacteria</taxon>
        <taxon>Bacillati</taxon>
        <taxon>Actinomycetota</taxon>
        <taxon>Actinomycetes</taxon>
        <taxon>Propionibacteriales</taxon>
        <taxon>Propionibacteriaceae</taxon>
        <taxon>Propionibacterium</taxon>
    </lineage>
</organism>
<feature type="transmembrane region" description="Helical" evidence="1">
    <location>
        <begin position="358"/>
        <end position="380"/>
    </location>
</feature>
<evidence type="ECO:0000313" key="2">
    <source>
        <dbReference type="EMBL" id="CEP27010.1"/>
    </source>
</evidence>
<accession>A0A0B7NSX3</accession>
<feature type="transmembrane region" description="Helical" evidence="1">
    <location>
        <begin position="517"/>
        <end position="538"/>
    </location>
</feature>
<feature type="transmembrane region" description="Helical" evidence="1">
    <location>
        <begin position="102"/>
        <end position="121"/>
    </location>
</feature>
<feature type="transmembrane region" description="Helical" evidence="1">
    <location>
        <begin position="408"/>
        <end position="431"/>
    </location>
</feature>
<feature type="transmembrane region" description="Helical" evidence="1">
    <location>
        <begin position="37"/>
        <end position="54"/>
    </location>
</feature>
<name>A0A0B7NSX3_PROFF</name>
<feature type="transmembrane region" description="Helical" evidence="1">
    <location>
        <begin position="475"/>
        <end position="497"/>
    </location>
</feature>
<sequence>MSRQTFATRRGRGADATRRRGSGVASLLRLALRRDRILIAVTLVLVWALNYYSAEAMGSLYPHPADLVAANTAANASTGVVAMYGHISDVGSVGGVGSTKMAMINFIILAFLVVALVRRHTRAEEETGRQELIGSAPIARHAPLTAAVLLAGATSVACGLVTWLCVWAGGWPSAGSMLYGLALAGVGLSFTGITAVAVQLSANNRTCGIWAFSAIGLSFVLRMIGDVYWNRPAHVLSWLSPLGWGQQVRPYDGNHAWALVVPLAFFAATVALAFVLLSHRDLGAGLFAERAGTAHTRMGSAAALAWRLQRGSFIAWLACYVIFGALAGGMSGSMQGMINADGEAMLRAMGGVGHLNDLYFTLISAFAALGAAAYGVATVLRMRSEESSGHLEQLLATPLTRTRFAGSYLVQAVLGSAVLVALLGATAATLHTTSPGGGGWWRVFSGALIGLPGIWLLTALAFVALAWLPRLDWLGWAFLGWVVVVDELGALLKFPGWLLKASPFAHLPKLPVEPMTWAPVLVITALAAVLVAIGFVGYRRRDMPVV</sequence>
<gene>
    <name evidence="2" type="ORF">PFCIRM138_11400</name>
</gene>
<feature type="transmembrane region" description="Helical" evidence="1">
    <location>
        <begin position="443"/>
        <end position="468"/>
    </location>
</feature>
<feature type="transmembrane region" description="Helical" evidence="1">
    <location>
        <begin position="176"/>
        <end position="197"/>
    </location>
</feature>
<feature type="transmembrane region" description="Helical" evidence="1">
    <location>
        <begin position="209"/>
        <end position="229"/>
    </location>
</feature>
<feature type="transmembrane region" description="Helical" evidence="1">
    <location>
        <begin position="313"/>
        <end position="338"/>
    </location>
</feature>
<keyword evidence="1" id="KW-1133">Transmembrane helix</keyword>
<keyword evidence="1" id="KW-0812">Transmembrane</keyword>
<proteinExistence type="predicted"/>
<dbReference type="EMBL" id="LM676427">
    <property type="protein sequence ID" value="CEP27010.1"/>
    <property type="molecule type" value="Genomic_DNA"/>
</dbReference>
<feature type="transmembrane region" description="Helical" evidence="1">
    <location>
        <begin position="256"/>
        <end position="277"/>
    </location>
</feature>
<protein>
    <submittedName>
        <fullName evidence="2">Tetronasin-transport integral membrane protein abc transporter</fullName>
    </submittedName>
</protein>
<keyword evidence="1" id="KW-0472">Membrane</keyword>